<sequence length="537" mass="58045">MSFLPRSFRMRLLLACVMALGLVMIFSTVQSMGVVRQALVENARTNVQQISAILNLSIAPGTATGQFEPLRDFLTEMLAPRAASRQGNGLVYVVVAGEDGAIILRAGDAPRKLPGPDALSLEAVERGLLHVRQPILLKNNRVGYLQFGLATGALVEASYGAARQSLLIAGVGLLLLTGALLLMGLTVAHQVEGLARASKALAEGDLGVRAAEYQSDEFSLLARNFNRMAEAIQARVNELQRSREEVMELNQTLEQRVSERTRELHEKNAVLEKIVADLNSARNQLLQAEKMAGLGALVAGVAHELNTPIGNAVIASSTLAERTRAFLKEYEGGLRRSSLERYMETAQAGSDLIQRNLSRASELIAGFKQVAADQTSSQRREFELKSTLAEIVATLAPSFRKTAYRLELDVQEGLLMDSYPGPLGQVISNLVINALTHAFAGREQGLMRLSAHPDETPGRVLIVFSDDGIGIPQENLSRVFDPFFTTRRGQGGSGLGLHIVYNIISGVMGGEIRAESTAMGTRFLISLPLVAPKREAA</sequence>
<dbReference type="PANTHER" id="PTHR43065">
    <property type="entry name" value="SENSOR HISTIDINE KINASE"/>
    <property type="match status" value="1"/>
</dbReference>
<evidence type="ECO:0000313" key="11">
    <source>
        <dbReference type="EMBL" id="CAB1369412.1"/>
    </source>
</evidence>
<evidence type="ECO:0000256" key="5">
    <source>
        <dbReference type="ARBA" id="ARBA00022679"/>
    </source>
</evidence>
<keyword evidence="5" id="KW-0808">Transferase</keyword>
<dbReference type="SUPFAM" id="SSF55874">
    <property type="entry name" value="ATPase domain of HSP90 chaperone/DNA topoisomerase II/histidine kinase"/>
    <property type="match status" value="1"/>
</dbReference>
<dbReference type="Gene3D" id="6.10.340.10">
    <property type="match status" value="1"/>
</dbReference>
<dbReference type="SUPFAM" id="SSF47384">
    <property type="entry name" value="Homodimeric domain of signal transducing histidine kinase"/>
    <property type="match status" value="1"/>
</dbReference>
<keyword evidence="7" id="KW-0175">Coiled coil</keyword>
<organism evidence="11 12">
    <name type="scientific">Denitratisoma oestradiolicum</name>
    <dbReference type="NCBI Taxonomy" id="311182"/>
    <lineage>
        <taxon>Bacteria</taxon>
        <taxon>Pseudomonadati</taxon>
        <taxon>Pseudomonadota</taxon>
        <taxon>Betaproteobacteria</taxon>
        <taxon>Nitrosomonadales</taxon>
        <taxon>Sterolibacteriaceae</taxon>
        <taxon>Denitratisoma</taxon>
    </lineage>
</organism>
<accession>A0A6S6YA00</accession>
<proteinExistence type="predicted"/>
<dbReference type="InterPro" id="IPR003660">
    <property type="entry name" value="HAMP_dom"/>
</dbReference>
<dbReference type="SMART" id="SM00387">
    <property type="entry name" value="HATPase_c"/>
    <property type="match status" value="1"/>
</dbReference>
<keyword evidence="4" id="KW-0597">Phosphoprotein</keyword>
<dbReference type="CDD" id="cd00082">
    <property type="entry name" value="HisKA"/>
    <property type="match status" value="1"/>
</dbReference>
<evidence type="ECO:0000256" key="6">
    <source>
        <dbReference type="ARBA" id="ARBA00022777"/>
    </source>
</evidence>
<evidence type="ECO:0000313" key="12">
    <source>
        <dbReference type="Proteomes" id="UP000515733"/>
    </source>
</evidence>
<evidence type="ECO:0000259" key="9">
    <source>
        <dbReference type="PROSITE" id="PS50109"/>
    </source>
</evidence>
<dbReference type="Gene3D" id="1.10.287.130">
    <property type="match status" value="1"/>
</dbReference>
<dbReference type="GO" id="GO:0000155">
    <property type="term" value="F:phosphorelay sensor kinase activity"/>
    <property type="evidence" value="ECO:0007669"/>
    <property type="project" value="InterPro"/>
</dbReference>
<evidence type="ECO:0000256" key="4">
    <source>
        <dbReference type="ARBA" id="ARBA00022553"/>
    </source>
</evidence>
<dbReference type="Pfam" id="PF02518">
    <property type="entry name" value="HATPase_c"/>
    <property type="match status" value="1"/>
</dbReference>
<dbReference type="PANTHER" id="PTHR43065:SF42">
    <property type="entry name" value="TWO-COMPONENT SENSOR PPRA"/>
    <property type="match status" value="1"/>
</dbReference>
<feature type="domain" description="HAMP" evidence="10">
    <location>
        <begin position="185"/>
        <end position="237"/>
    </location>
</feature>
<evidence type="ECO:0000256" key="3">
    <source>
        <dbReference type="ARBA" id="ARBA00012438"/>
    </source>
</evidence>
<dbReference type="PROSITE" id="PS50885">
    <property type="entry name" value="HAMP"/>
    <property type="match status" value="1"/>
</dbReference>
<dbReference type="InterPro" id="IPR003661">
    <property type="entry name" value="HisK_dim/P_dom"/>
</dbReference>
<dbReference type="PRINTS" id="PR00344">
    <property type="entry name" value="BCTRLSENSOR"/>
</dbReference>
<keyword evidence="12" id="KW-1185">Reference proteome</keyword>
<name>A0A6S6YA00_9PROT</name>
<comment type="subcellular location">
    <subcellularLocation>
        <location evidence="2">Membrane</location>
    </subcellularLocation>
</comment>
<dbReference type="SUPFAM" id="SSF158472">
    <property type="entry name" value="HAMP domain-like"/>
    <property type="match status" value="1"/>
</dbReference>
<dbReference type="GO" id="GO:0016020">
    <property type="term" value="C:membrane"/>
    <property type="evidence" value="ECO:0007669"/>
    <property type="project" value="UniProtKB-SubCell"/>
</dbReference>
<dbReference type="InterPro" id="IPR036890">
    <property type="entry name" value="HATPase_C_sf"/>
</dbReference>
<keyword evidence="8" id="KW-0472">Membrane</keyword>
<keyword evidence="8" id="KW-1133">Transmembrane helix</keyword>
<dbReference type="RefSeq" id="WP_170228300.1">
    <property type="nucleotide sequence ID" value="NZ_LR778301.1"/>
</dbReference>
<dbReference type="PROSITE" id="PS50109">
    <property type="entry name" value="HIS_KIN"/>
    <property type="match status" value="1"/>
</dbReference>
<dbReference type="EMBL" id="LR778301">
    <property type="protein sequence ID" value="CAB1369412.1"/>
    <property type="molecule type" value="Genomic_DNA"/>
</dbReference>
<evidence type="ECO:0000256" key="2">
    <source>
        <dbReference type="ARBA" id="ARBA00004370"/>
    </source>
</evidence>
<evidence type="ECO:0000256" key="1">
    <source>
        <dbReference type="ARBA" id="ARBA00000085"/>
    </source>
</evidence>
<protein>
    <recommendedName>
        <fullName evidence="3">histidine kinase</fullName>
        <ecNumber evidence="3">2.7.13.3</ecNumber>
    </recommendedName>
</protein>
<feature type="domain" description="Histidine kinase" evidence="9">
    <location>
        <begin position="300"/>
        <end position="531"/>
    </location>
</feature>
<evidence type="ECO:0000256" key="8">
    <source>
        <dbReference type="SAM" id="Phobius"/>
    </source>
</evidence>
<dbReference type="InterPro" id="IPR004358">
    <property type="entry name" value="Sig_transdc_His_kin-like_C"/>
</dbReference>
<dbReference type="AlphaFoldDB" id="A0A6S6YA00"/>
<dbReference type="EC" id="2.7.13.3" evidence="3"/>
<dbReference type="CDD" id="cd06225">
    <property type="entry name" value="HAMP"/>
    <property type="match status" value="1"/>
</dbReference>
<dbReference type="SMART" id="SM00304">
    <property type="entry name" value="HAMP"/>
    <property type="match status" value="1"/>
</dbReference>
<feature type="coiled-coil region" evidence="7">
    <location>
        <begin position="222"/>
        <end position="291"/>
    </location>
</feature>
<dbReference type="InterPro" id="IPR003594">
    <property type="entry name" value="HATPase_dom"/>
</dbReference>
<reference evidence="11 12" key="1">
    <citation type="submission" date="2020-03" db="EMBL/GenBank/DDBJ databases">
        <authorList>
            <consortium name="Genoscope - CEA"/>
            <person name="William W."/>
        </authorList>
    </citation>
    <scope>NUCLEOTIDE SEQUENCE [LARGE SCALE GENOMIC DNA]</scope>
    <source>
        <strain evidence="12">DSM 16959</strain>
    </source>
</reference>
<keyword evidence="6 11" id="KW-0418">Kinase</keyword>
<gene>
    <name evidence="11" type="ORF">DENOEST_2247</name>
</gene>
<dbReference type="Gene3D" id="3.30.565.10">
    <property type="entry name" value="Histidine kinase-like ATPase, C-terminal domain"/>
    <property type="match status" value="1"/>
</dbReference>
<dbReference type="InterPro" id="IPR005467">
    <property type="entry name" value="His_kinase_dom"/>
</dbReference>
<evidence type="ECO:0000256" key="7">
    <source>
        <dbReference type="SAM" id="Coils"/>
    </source>
</evidence>
<dbReference type="Proteomes" id="UP000515733">
    <property type="component" value="Chromosome"/>
</dbReference>
<comment type="catalytic activity">
    <reaction evidence="1">
        <text>ATP + protein L-histidine = ADP + protein N-phospho-L-histidine.</text>
        <dbReference type="EC" id="2.7.13.3"/>
    </reaction>
</comment>
<dbReference type="InterPro" id="IPR036097">
    <property type="entry name" value="HisK_dim/P_sf"/>
</dbReference>
<evidence type="ECO:0000259" key="10">
    <source>
        <dbReference type="PROSITE" id="PS50885"/>
    </source>
</evidence>
<keyword evidence="8" id="KW-0812">Transmembrane</keyword>
<dbReference type="KEGG" id="doe:DENOEST_2247"/>
<feature type="transmembrane region" description="Helical" evidence="8">
    <location>
        <begin position="166"/>
        <end position="188"/>
    </location>
</feature>
<dbReference type="Pfam" id="PF00672">
    <property type="entry name" value="HAMP"/>
    <property type="match status" value="1"/>
</dbReference>